<proteinExistence type="predicted"/>
<organism evidence="1 2">
    <name type="scientific">Halobellus rubicundus</name>
    <dbReference type="NCBI Taxonomy" id="2996466"/>
    <lineage>
        <taxon>Archaea</taxon>
        <taxon>Methanobacteriati</taxon>
        <taxon>Methanobacteriota</taxon>
        <taxon>Stenosarchaea group</taxon>
        <taxon>Halobacteria</taxon>
        <taxon>Halobacteriales</taxon>
        <taxon>Haloferacaceae</taxon>
        <taxon>Halobellus</taxon>
    </lineage>
</organism>
<dbReference type="AlphaFoldDB" id="A0ABD5MES1"/>
<sequence length="76" mass="8298">MSRSDRSQSGADAPAVVVECDGETVEAADRVQHVDQLPPGDRQAFLDVVDGTDRALDATELRPGDVVRYTEYYCVI</sequence>
<protein>
    <submittedName>
        <fullName evidence="1">Uncharacterized protein</fullName>
    </submittedName>
</protein>
<reference evidence="1 2" key="1">
    <citation type="submission" date="2024-08" db="EMBL/GenBank/DDBJ databases">
        <title>Halobellus sp. MBLA0158 whole genome sequence.</title>
        <authorList>
            <person name="Hwang C.Y."/>
            <person name="Cho E.-S."/>
            <person name="Seo M.-J."/>
        </authorList>
    </citation>
    <scope>NUCLEOTIDE SEQUENCE [LARGE SCALE GENOMIC DNA]</scope>
    <source>
        <strain evidence="1 2">MBLA0158</strain>
    </source>
</reference>
<keyword evidence="2" id="KW-1185">Reference proteome</keyword>
<accession>A0ABD5MES1</accession>
<evidence type="ECO:0000313" key="2">
    <source>
        <dbReference type="Proteomes" id="UP001570511"/>
    </source>
</evidence>
<gene>
    <name evidence="1" type="ORF">OS889_15570</name>
</gene>
<name>A0ABD5MES1_9EURY</name>
<dbReference type="Proteomes" id="UP001570511">
    <property type="component" value="Unassembled WGS sequence"/>
</dbReference>
<evidence type="ECO:0000313" key="1">
    <source>
        <dbReference type="EMBL" id="MFA1612415.1"/>
    </source>
</evidence>
<dbReference type="EMBL" id="JBGNYA010000001">
    <property type="protein sequence ID" value="MFA1612415.1"/>
    <property type="molecule type" value="Genomic_DNA"/>
</dbReference>
<comment type="caution">
    <text evidence="1">The sequence shown here is derived from an EMBL/GenBank/DDBJ whole genome shotgun (WGS) entry which is preliminary data.</text>
</comment>
<dbReference type="RefSeq" id="WP_372391374.1">
    <property type="nucleotide sequence ID" value="NZ_JBGNYA010000001.1"/>
</dbReference>